<dbReference type="AlphaFoldDB" id="A0A5N5FS68"/>
<dbReference type="SUPFAM" id="SSF51445">
    <property type="entry name" value="(Trans)glycosidases"/>
    <property type="match status" value="1"/>
</dbReference>
<reference evidence="3 4" key="1">
    <citation type="submission" date="2019-09" db="EMBL/GenBank/DDBJ databases">
        <authorList>
            <person name="Ou C."/>
        </authorList>
    </citation>
    <scope>NUCLEOTIDE SEQUENCE [LARGE SCALE GENOMIC DNA]</scope>
    <source>
        <strain evidence="3">S2</strain>
        <tissue evidence="3">Leaf</tissue>
    </source>
</reference>
<dbReference type="InterPro" id="IPR001360">
    <property type="entry name" value="Glyco_hydro_1"/>
</dbReference>
<dbReference type="Pfam" id="PF00232">
    <property type="entry name" value="Glyco_hydro_1"/>
    <property type="match status" value="1"/>
</dbReference>
<accession>A0A5N5FS68</accession>
<dbReference type="Gene3D" id="3.20.20.80">
    <property type="entry name" value="Glycosidases"/>
    <property type="match status" value="1"/>
</dbReference>
<evidence type="ECO:0000313" key="4">
    <source>
        <dbReference type="Proteomes" id="UP000327157"/>
    </source>
</evidence>
<proteinExistence type="inferred from homology"/>
<dbReference type="Proteomes" id="UP000327157">
    <property type="component" value="Chromosome 11"/>
</dbReference>
<keyword evidence="4" id="KW-1185">Reference proteome</keyword>
<evidence type="ECO:0000256" key="1">
    <source>
        <dbReference type="ARBA" id="ARBA00010838"/>
    </source>
</evidence>
<dbReference type="PANTHER" id="PTHR10353">
    <property type="entry name" value="GLYCOSYL HYDROLASE"/>
    <property type="match status" value="1"/>
</dbReference>
<dbReference type="InterPro" id="IPR017853">
    <property type="entry name" value="GH"/>
</dbReference>
<comment type="caution">
    <text evidence="3">The sequence shown here is derived from an EMBL/GenBank/DDBJ whole genome shotgun (WGS) entry which is preliminary data.</text>
</comment>
<protein>
    <submittedName>
        <fullName evidence="3">Beta-glucosidase 18-like</fullName>
    </submittedName>
</protein>
<evidence type="ECO:0000313" key="3">
    <source>
        <dbReference type="EMBL" id="KAB2605717.1"/>
    </source>
</evidence>
<name>A0A5N5FS68_9ROSA</name>
<comment type="similarity">
    <text evidence="1 2">Belongs to the glycosyl hydrolase 1 family.</text>
</comment>
<gene>
    <name evidence="3" type="ORF">D8674_005434</name>
</gene>
<dbReference type="GO" id="GO:0008422">
    <property type="term" value="F:beta-glucosidase activity"/>
    <property type="evidence" value="ECO:0007669"/>
    <property type="project" value="TreeGrafter"/>
</dbReference>
<sequence>MDNFEWLGGYETKFGIVYVDRNKTLERTPKLSARWFSSFIRNNSHNEEEISAASSGHSNKNTLFSQLQPKVAEM</sequence>
<reference evidence="3 4" key="3">
    <citation type="submission" date="2019-11" db="EMBL/GenBank/DDBJ databases">
        <title>A de novo genome assembly of a pear dwarfing rootstock.</title>
        <authorList>
            <person name="Wang F."/>
            <person name="Wang J."/>
            <person name="Li S."/>
            <person name="Zhang Y."/>
            <person name="Fang M."/>
            <person name="Ma L."/>
            <person name="Zhao Y."/>
            <person name="Jiang S."/>
        </authorList>
    </citation>
    <scope>NUCLEOTIDE SEQUENCE [LARGE SCALE GENOMIC DNA]</scope>
    <source>
        <strain evidence="3">S2</strain>
        <tissue evidence="3">Leaf</tissue>
    </source>
</reference>
<dbReference type="OrthoDB" id="65569at2759"/>
<dbReference type="PANTHER" id="PTHR10353:SF175">
    <property type="entry name" value="BETA-GLUCOSIDASE 18-LIKE ISOFORM X1"/>
    <property type="match status" value="1"/>
</dbReference>
<organism evidence="3 4">
    <name type="scientific">Pyrus ussuriensis x Pyrus communis</name>
    <dbReference type="NCBI Taxonomy" id="2448454"/>
    <lineage>
        <taxon>Eukaryota</taxon>
        <taxon>Viridiplantae</taxon>
        <taxon>Streptophyta</taxon>
        <taxon>Embryophyta</taxon>
        <taxon>Tracheophyta</taxon>
        <taxon>Spermatophyta</taxon>
        <taxon>Magnoliopsida</taxon>
        <taxon>eudicotyledons</taxon>
        <taxon>Gunneridae</taxon>
        <taxon>Pentapetalae</taxon>
        <taxon>rosids</taxon>
        <taxon>fabids</taxon>
        <taxon>Rosales</taxon>
        <taxon>Rosaceae</taxon>
        <taxon>Amygdaloideae</taxon>
        <taxon>Maleae</taxon>
        <taxon>Pyrus</taxon>
    </lineage>
</organism>
<evidence type="ECO:0000256" key="2">
    <source>
        <dbReference type="RuleBase" id="RU003690"/>
    </source>
</evidence>
<dbReference type="GO" id="GO:0005975">
    <property type="term" value="P:carbohydrate metabolic process"/>
    <property type="evidence" value="ECO:0007669"/>
    <property type="project" value="InterPro"/>
</dbReference>
<dbReference type="EMBL" id="SMOL01000559">
    <property type="protein sequence ID" value="KAB2605717.1"/>
    <property type="molecule type" value="Genomic_DNA"/>
</dbReference>
<reference evidence="4" key="2">
    <citation type="submission" date="2019-10" db="EMBL/GenBank/DDBJ databases">
        <title>A de novo genome assembly of a pear dwarfing rootstock.</title>
        <authorList>
            <person name="Wang F."/>
            <person name="Wang J."/>
            <person name="Li S."/>
            <person name="Zhang Y."/>
            <person name="Fang M."/>
            <person name="Ma L."/>
            <person name="Zhao Y."/>
            <person name="Jiang S."/>
        </authorList>
    </citation>
    <scope>NUCLEOTIDE SEQUENCE [LARGE SCALE GENOMIC DNA]</scope>
</reference>